<keyword evidence="8 10" id="KW-0472">Membrane</keyword>
<dbReference type="AlphaFoldDB" id="A0A9Q0KPD9"/>
<dbReference type="Pfam" id="PF01277">
    <property type="entry name" value="Oleosin"/>
    <property type="match status" value="1"/>
</dbReference>
<dbReference type="OrthoDB" id="1929188at2759"/>
<evidence type="ECO:0000256" key="9">
    <source>
        <dbReference type="SAM" id="MobiDB-lite"/>
    </source>
</evidence>
<dbReference type="GO" id="GO:0012511">
    <property type="term" value="C:monolayer-surrounded lipid storage body"/>
    <property type="evidence" value="ECO:0007669"/>
    <property type="project" value="InterPro"/>
</dbReference>
<keyword evidence="7 10" id="KW-1133">Transmembrane helix</keyword>
<gene>
    <name evidence="11" type="ORF">NE237_007577</name>
</gene>
<feature type="transmembrane region" description="Helical" evidence="10">
    <location>
        <begin position="86"/>
        <end position="104"/>
    </location>
</feature>
<organism evidence="11 12">
    <name type="scientific">Protea cynaroides</name>
    <dbReference type="NCBI Taxonomy" id="273540"/>
    <lineage>
        <taxon>Eukaryota</taxon>
        <taxon>Viridiplantae</taxon>
        <taxon>Streptophyta</taxon>
        <taxon>Embryophyta</taxon>
        <taxon>Tracheophyta</taxon>
        <taxon>Spermatophyta</taxon>
        <taxon>Magnoliopsida</taxon>
        <taxon>Proteales</taxon>
        <taxon>Proteaceae</taxon>
        <taxon>Protea</taxon>
    </lineage>
</organism>
<keyword evidence="12" id="KW-1185">Reference proteome</keyword>
<dbReference type="Proteomes" id="UP001141806">
    <property type="component" value="Unassembled WGS sequence"/>
</dbReference>
<feature type="transmembrane region" description="Helical" evidence="10">
    <location>
        <begin position="27"/>
        <end position="54"/>
    </location>
</feature>
<evidence type="ECO:0000256" key="5">
    <source>
        <dbReference type="ARBA" id="ARBA00022677"/>
    </source>
</evidence>
<comment type="subcellular location">
    <subcellularLocation>
        <location evidence="3">Lipid droplet</location>
    </subcellularLocation>
    <subcellularLocation>
        <location evidence="2">Membrane</location>
        <topology evidence="2">Multi-pass membrane protein</topology>
    </subcellularLocation>
</comment>
<comment type="function">
    <text evidence="1">May have a structural role to stabilize the lipid body during desiccation of the seed by preventing coalescence of the oil. Probably interacts with both lipid and phospholipid moieties of lipid bodies. May also provide recognition signals for specific lipase anchorage in lipolysis during seedling growth.</text>
</comment>
<evidence type="ECO:0000256" key="8">
    <source>
        <dbReference type="ARBA" id="ARBA00023136"/>
    </source>
</evidence>
<keyword evidence="6 10" id="KW-0812">Transmembrane</keyword>
<evidence type="ECO:0000256" key="7">
    <source>
        <dbReference type="ARBA" id="ARBA00022989"/>
    </source>
</evidence>
<evidence type="ECO:0008006" key="13">
    <source>
        <dbReference type="Google" id="ProtNLM"/>
    </source>
</evidence>
<feature type="region of interest" description="Disordered" evidence="9">
    <location>
        <begin position="1"/>
        <end position="22"/>
    </location>
</feature>
<evidence type="ECO:0000256" key="2">
    <source>
        <dbReference type="ARBA" id="ARBA00004141"/>
    </source>
</evidence>
<evidence type="ECO:0000256" key="6">
    <source>
        <dbReference type="ARBA" id="ARBA00022692"/>
    </source>
</evidence>
<reference evidence="11" key="1">
    <citation type="journal article" date="2023" name="Plant J.">
        <title>The genome of the king protea, Protea cynaroides.</title>
        <authorList>
            <person name="Chang J."/>
            <person name="Duong T.A."/>
            <person name="Schoeman C."/>
            <person name="Ma X."/>
            <person name="Roodt D."/>
            <person name="Barker N."/>
            <person name="Li Z."/>
            <person name="Van de Peer Y."/>
            <person name="Mizrachi E."/>
        </authorList>
    </citation>
    <scope>NUCLEOTIDE SEQUENCE</scope>
    <source>
        <tissue evidence="11">Young leaves</tissue>
    </source>
</reference>
<comment type="caution">
    <text evidence="11">The sequence shown here is derived from an EMBL/GenBank/DDBJ whole genome shotgun (WGS) entry which is preliminary data.</text>
</comment>
<sequence>MAEHHDQQVTDNIKRRLPEKGPSGSQVVAVITLFPIGGILFSLSCIILAVTVICLALSTPLFVIFSPILVPAAIALGLALSGFLASGLFGLTGLSSLSWILNYLRGTKAEMPEQLEYGKRRMQDTAGHVVQRTKDVASKAHEGVRTHRT</sequence>
<feature type="compositionally biased region" description="Basic and acidic residues" evidence="9">
    <location>
        <begin position="1"/>
        <end position="19"/>
    </location>
</feature>
<keyword evidence="5" id="KW-0551">Lipid droplet</keyword>
<evidence type="ECO:0000256" key="1">
    <source>
        <dbReference type="ARBA" id="ARBA00002582"/>
    </source>
</evidence>
<comment type="similarity">
    <text evidence="4">Belongs to the oleosin family.</text>
</comment>
<accession>A0A9Q0KPD9</accession>
<dbReference type="GO" id="GO:0016020">
    <property type="term" value="C:membrane"/>
    <property type="evidence" value="ECO:0007669"/>
    <property type="project" value="UniProtKB-SubCell"/>
</dbReference>
<evidence type="ECO:0000256" key="3">
    <source>
        <dbReference type="ARBA" id="ARBA00004502"/>
    </source>
</evidence>
<feature type="transmembrane region" description="Helical" evidence="10">
    <location>
        <begin position="61"/>
        <end position="80"/>
    </location>
</feature>
<dbReference type="EMBL" id="JAMYWD010000004">
    <property type="protein sequence ID" value="KAJ4974403.1"/>
    <property type="molecule type" value="Genomic_DNA"/>
</dbReference>
<evidence type="ECO:0000313" key="12">
    <source>
        <dbReference type="Proteomes" id="UP001141806"/>
    </source>
</evidence>
<evidence type="ECO:0000256" key="4">
    <source>
        <dbReference type="ARBA" id="ARBA00010858"/>
    </source>
</evidence>
<proteinExistence type="inferred from homology"/>
<protein>
    <recommendedName>
        <fullName evidence="13">Oleosin</fullName>
    </recommendedName>
</protein>
<dbReference type="PANTHER" id="PTHR33203">
    <property type="entry name" value="OLEOSIN"/>
    <property type="match status" value="1"/>
</dbReference>
<name>A0A9Q0KPD9_9MAGN</name>
<dbReference type="PANTHER" id="PTHR33203:SF44">
    <property type="entry name" value="OLEOSIN 20.3 KDA"/>
    <property type="match status" value="1"/>
</dbReference>
<dbReference type="GO" id="GO:0019915">
    <property type="term" value="P:lipid storage"/>
    <property type="evidence" value="ECO:0007669"/>
    <property type="project" value="TreeGrafter"/>
</dbReference>
<dbReference type="GO" id="GO:0010344">
    <property type="term" value="P:seed oilbody biogenesis"/>
    <property type="evidence" value="ECO:0007669"/>
    <property type="project" value="TreeGrafter"/>
</dbReference>
<dbReference type="InterPro" id="IPR000136">
    <property type="entry name" value="Oleosin"/>
</dbReference>
<evidence type="ECO:0000256" key="10">
    <source>
        <dbReference type="SAM" id="Phobius"/>
    </source>
</evidence>
<evidence type="ECO:0000313" key="11">
    <source>
        <dbReference type="EMBL" id="KAJ4974403.1"/>
    </source>
</evidence>
<dbReference type="GO" id="GO:0050826">
    <property type="term" value="P:response to freezing"/>
    <property type="evidence" value="ECO:0007669"/>
    <property type="project" value="TreeGrafter"/>
</dbReference>